<comment type="similarity">
    <text evidence="2 11">Belongs to the G-protein coupled receptor 1 family.</text>
</comment>
<dbReference type="InterPro" id="IPR017452">
    <property type="entry name" value="GPCR_Rhodpsn_7TM"/>
</dbReference>
<dbReference type="AlphaFoldDB" id="A0AAN9CGA5"/>
<gene>
    <name evidence="13" type="ORF">R3I93_016716</name>
</gene>
<keyword evidence="6 11" id="KW-1133">Transmembrane helix</keyword>
<comment type="caution">
    <text evidence="13">The sequence shown here is derived from an EMBL/GenBank/DDBJ whole genome shotgun (WGS) entry which is preliminary data.</text>
</comment>
<evidence type="ECO:0000256" key="1">
    <source>
        <dbReference type="ARBA" id="ARBA00004651"/>
    </source>
</evidence>
<comment type="subcellular location">
    <subcellularLocation>
        <location evidence="1 11">Cell membrane</location>
        <topology evidence="1 11">Multi-pass membrane protein</topology>
    </subcellularLocation>
</comment>
<keyword evidence="5 11" id="KW-0812">Transmembrane</keyword>
<dbReference type="Proteomes" id="UP001364617">
    <property type="component" value="Unassembled WGS sequence"/>
</dbReference>
<dbReference type="Gene3D" id="1.20.1070.10">
    <property type="entry name" value="Rhodopsin 7-helix transmembrane proteins"/>
    <property type="match status" value="1"/>
</dbReference>
<reference evidence="13 14" key="1">
    <citation type="submission" date="2024-02" db="EMBL/GenBank/DDBJ databases">
        <title>Chromosome-level genome assembly of the Eurasian Minnow (Phoxinus phoxinus).</title>
        <authorList>
            <person name="Oriowo T.O."/>
            <person name="Martin S."/>
            <person name="Stange M."/>
            <person name="Chrysostomakis Y."/>
            <person name="Brown T."/>
            <person name="Winkler S."/>
            <person name="Kukowka S."/>
            <person name="Myers E.W."/>
            <person name="Bohne A."/>
        </authorList>
    </citation>
    <scope>NUCLEOTIDE SEQUENCE [LARGE SCALE GENOMIC DNA]</scope>
    <source>
        <strain evidence="13">ZFMK-TIS-60720</strain>
        <tissue evidence="13">Whole Organism</tissue>
    </source>
</reference>
<dbReference type="GO" id="GO:0016503">
    <property type="term" value="F:pheromone receptor activity"/>
    <property type="evidence" value="ECO:0007669"/>
    <property type="project" value="InterPro"/>
</dbReference>
<keyword evidence="14" id="KW-1185">Reference proteome</keyword>
<dbReference type="EMBL" id="JAYKXH010000018">
    <property type="protein sequence ID" value="KAK7136476.1"/>
    <property type="molecule type" value="Genomic_DNA"/>
</dbReference>
<evidence type="ECO:0000256" key="4">
    <source>
        <dbReference type="ARBA" id="ARBA00022507"/>
    </source>
</evidence>
<evidence type="ECO:0000256" key="3">
    <source>
        <dbReference type="ARBA" id="ARBA00022475"/>
    </source>
</evidence>
<dbReference type="InterPro" id="IPR004072">
    <property type="entry name" value="Vmron_rcpt_1"/>
</dbReference>
<evidence type="ECO:0000256" key="6">
    <source>
        <dbReference type="ARBA" id="ARBA00022989"/>
    </source>
</evidence>
<evidence type="ECO:0000256" key="2">
    <source>
        <dbReference type="ARBA" id="ARBA00010663"/>
    </source>
</evidence>
<evidence type="ECO:0000256" key="5">
    <source>
        <dbReference type="ARBA" id="ARBA00022692"/>
    </source>
</evidence>
<evidence type="ECO:0000313" key="14">
    <source>
        <dbReference type="Proteomes" id="UP001364617"/>
    </source>
</evidence>
<feature type="transmembrane region" description="Helical" evidence="11">
    <location>
        <begin position="92"/>
        <end position="109"/>
    </location>
</feature>
<keyword evidence="3 11" id="KW-1003">Cell membrane</keyword>
<feature type="transmembrane region" description="Helical" evidence="11">
    <location>
        <begin position="227"/>
        <end position="245"/>
    </location>
</feature>
<evidence type="ECO:0000313" key="13">
    <source>
        <dbReference type="EMBL" id="KAK7136476.1"/>
    </source>
</evidence>
<dbReference type="SUPFAM" id="SSF81321">
    <property type="entry name" value="Family A G protein-coupled receptor-like"/>
    <property type="match status" value="1"/>
</dbReference>
<feature type="transmembrane region" description="Helical" evidence="11">
    <location>
        <begin position="45"/>
        <end position="72"/>
    </location>
</feature>
<evidence type="ECO:0000256" key="8">
    <source>
        <dbReference type="ARBA" id="ARBA00023136"/>
    </source>
</evidence>
<organism evidence="13 14">
    <name type="scientific">Phoxinus phoxinus</name>
    <name type="common">Eurasian minnow</name>
    <dbReference type="NCBI Taxonomy" id="58324"/>
    <lineage>
        <taxon>Eukaryota</taxon>
        <taxon>Metazoa</taxon>
        <taxon>Chordata</taxon>
        <taxon>Craniata</taxon>
        <taxon>Vertebrata</taxon>
        <taxon>Euteleostomi</taxon>
        <taxon>Actinopterygii</taxon>
        <taxon>Neopterygii</taxon>
        <taxon>Teleostei</taxon>
        <taxon>Ostariophysi</taxon>
        <taxon>Cypriniformes</taxon>
        <taxon>Leuciscidae</taxon>
        <taxon>Phoxininae</taxon>
        <taxon>Phoxinus</taxon>
    </lineage>
</organism>
<accession>A0AAN9CGA5</accession>
<keyword evidence="8 11" id="KW-0472">Membrane</keyword>
<proteinExistence type="inferred from homology"/>
<evidence type="ECO:0000256" key="9">
    <source>
        <dbReference type="ARBA" id="ARBA00023170"/>
    </source>
</evidence>
<feature type="domain" description="G-protein coupled receptors family 1 profile" evidence="12">
    <location>
        <begin position="22"/>
        <end position="279"/>
    </location>
</feature>
<name>A0AAN9CGA5_9TELE</name>
<feature type="transmembrane region" description="Helical" evidence="11">
    <location>
        <begin position="121"/>
        <end position="150"/>
    </location>
</feature>
<feature type="transmembrane region" description="Helical" evidence="11">
    <location>
        <begin position="265"/>
        <end position="286"/>
    </location>
</feature>
<evidence type="ECO:0000259" key="12">
    <source>
        <dbReference type="PROSITE" id="PS50262"/>
    </source>
</evidence>
<dbReference type="GO" id="GO:0005886">
    <property type="term" value="C:plasma membrane"/>
    <property type="evidence" value="ECO:0007669"/>
    <property type="project" value="UniProtKB-SubCell"/>
</dbReference>
<evidence type="ECO:0000256" key="11">
    <source>
        <dbReference type="RuleBase" id="RU364061"/>
    </source>
</evidence>
<keyword evidence="7 11" id="KW-0297">G-protein coupled receptor</keyword>
<keyword evidence="10 11" id="KW-0807">Transducer</keyword>
<feature type="transmembrane region" description="Helical" evidence="11">
    <location>
        <begin position="12"/>
        <end position="33"/>
    </location>
</feature>
<keyword evidence="9 11" id="KW-0675">Receptor</keyword>
<keyword evidence="4 11" id="KW-0589">Pheromone response</keyword>
<dbReference type="GO" id="GO:0019236">
    <property type="term" value="P:response to pheromone"/>
    <property type="evidence" value="ECO:0007669"/>
    <property type="project" value="UniProtKB-KW"/>
</dbReference>
<protein>
    <recommendedName>
        <fullName evidence="11">Vomeronasal type-1 receptor</fullName>
    </recommendedName>
</protein>
<sequence>MDAGALTRGLLFLSLAVTGVPGNIAVIFAFLSLAYQERLSPADAIVLHLAIVNLANLAVRCVLEVLASFSVYVFDDIGCKAVIFLYRTSRSLSIWLTFVLSAYQCLSVSPPGSRRASARALLGRSLCVVFLALWLINGSMSAAPLLFAIAARNDSKLSPNAINVEFCFLNFPSRLARDANGAAQVGRDVVPMALMAVASVLLLAFLRRRRATARSGSLAERRAALGVITLVSLYLLFYGVDNGLWVYTLSVPQTLGSSLISDLRIFFSSLYAAVSPVVIIVSNTRVSRRAGDALRRC</sequence>
<dbReference type="PROSITE" id="PS50262">
    <property type="entry name" value="G_PROTEIN_RECEP_F1_2"/>
    <property type="match status" value="1"/>
</dbReference>
<dbReference type="Pfam" id="PF03402">
    <property type="entry name" value="V1R"/>
    <property type="match status" value="1"/>
</dbReference>
<dbReference type="PANTHER" id="PTHR24062">
    <property type="entry name" value="VOMERONASAL TYPE-1 RECEPTOR"/>
    <property type="match status" value="1"/>
</dbReference>
<feature type="transmembrane region" description="Helical" evidence="11">
    <location>
        <begin position="189"/>
        <end position="206"/>
    </location>
</feature>
<evidence type="ECO:0000256" key="7">
    <source>
        <dbReference type="ARBA" id="ARBA00023040"/>
    </source>
</evidence>
<evidence type="ECO:0000256" key="10">
    <source>
        <dbReference type="ARBA" id="ARBA00023224"/>
    </source>
</evidence>